<organism evidence="1 2">
    <name type="scientific">Rhizopus oryzae</name>
    <name type="common">Mucormycosis agent</name>
    <name type="synonym">Rhizopus arrhizus var. delemar</name>
    <dbReference type="NCBI Taxonomy" id="64495"/>
    <lineage>
        <taxon>Eukaryota</taxon>
        <taxon>Fungi</taxon>
        <taxon>Fungi incertae sedis</taxon>
        <taxon>Mucoromycota</taxon>
        <taxon>Mucoromycotina</taxon>
        <taxon>Mucoromycetes</taxon>
        <taxon>Mucorales</taxon>
        <taxon>Mucorineae</taxon>
        <taxon>Rhizopodaceae</taxon>
        <taxon>Rhizopus</taxon>
    </lineage>
</organism>
<evidence type="ECO:0000313" key="2">
    <source>
        <dbReference type="Proteomes" id="UP000716291"/>
    </source>
</evidence>
<protein>
    <submittedName>
        <fullName evidence="1">Uncharacterized protein</fullName>
    </submittedName>
</protein>
<evidence type="ECO:0000313" key="1">
    <source>
        <dbReference type="EMBL" id="KAG1306995.1"/>
    </source>
</evidence>
<comment type="caution">
    <text evidence="1">The sequence shown here is derived from an EMBL/GenBank/DDBJ whole genome shotgun (WGS) entry which is preliminary data.</text>
</comment>
<reference evidence="1" key="1">
    <citation type="journal article" date="2020" name="Microb. Genom.">
        <title>Genetic diversity of clinical and environmental Mucorales isolates obtained from an investigation of mucormycosis cases among solid organ transplant recipients.</title>
        <authorList>
            <person name="Nguyen M.H."/>
            <person name="Kaul D."/>
            <person name="Muto C."/>
            <person name="Cheng S.J."/>
            <person name="Richter R.A."/>
            <person name="Bruno V.M."/>
            <person name="Liu G."/>
            <person name="Beyhan S."/>
            <person name="Sundermann A.J."/>
            <person name="Mounaud S."/>
            <person name="Pasculle A.W."/>
            <person name="Nierman W.C."/>
            <person name="Driscoll E."/>
            <person name="Cumbie R."/>
            <person name="Clancy C.J."/>
            <person name="Dupont C.L."/>
        </authorList>
    </citation>
    <scope>NUCLEOTIDE SEQUENCE</scope>
    <source>
        <strain evidence="1">GL11</strain>
    </source>
</reference>
<sequence length="630" mass="72585">MPTTSRSCRKTFATTLGKLGFPLRSRLCKLDINNNHILDTHYPDRNVVALLIHNDYEDELRSQLKRFKISLKDDFDLCDPKTLRDPKYVEFTDEERTNLAFMHYCSRMERALRSIRVPVKFAVARHFFNKGWVSKQTLKETLSSSRRASHAEADPLFFEDELMSTMDDCNNTQSNFMESHMEEDPSANMATSDTTHDVLKWSTMVDDHELKFHYLAHKKSAGSTFNDIEKKYLEDFTGDGSPRSDLLVVSAELLLKEKLSSNEDSLLALSLSGIYNYFNPFMKEVYIKKLNRESPLVTEQDSTNIANAFIDNEIETKLNEVFSKKDDIDEMLAFIQDVLFGASEIKMADGETACHSSRVCTETNKRLFNVDDPTPAYSRKIDLLLKYDENISVELCSNEWKKVKVSYDLKIKQQSKNLRVNAATLNKLQSSFGLYFSNILAMDIIGLKGYIYKLCKEFLYKFTSSTKKKNTRTGNRSETWYLLVTRFLVKALSCFKSFFRTVDSLQLDINWIDINVSLVAELPLTRICPSLVGLPRNQRLNQASAILVRHAYTYEHSTGSLRRWTIQGRMPFHNSLLRYFDLLRAGILTEVEEFDQFKRSRPASEAASDLIYFEASPPNYQALISPLLPD</sequence>
<accession>A0A9P7BRS9</accession>
<dbReference type="OrthoDB" id="10275558at2759"/>
<keyword evidence="2" id="KW-1185">Reference proteome</keyword>
<dbReference type="AlphaFoldDB" id="A0A9P7BRS9"/>
<dbReference type="Proteomes" id="UP000716291">
    <property type="component" value="Unassembled WGS sequence"/>
</dbReference>
<name>A0A9P7BRS9_RHIOR</name>
<dbReference type="EMBL" id="JAANQT010001025">
    <property type="protein sequence ID" value="KAG1306995.1"/>
    <property type="molecule type" value="Genomic_DNA"/>
</dbReference>
<gene>
    <name evidence="1" type="ORF">G6F64_007157</name>
</gene>
<proteinExistence type="predicted"/>